<dbReference type="InParanoid" id="B7PQF6"/>
<gene>
    <name evidence="2" type="ORF">IscW_ISCW005533</name>
</gene>
<feature type="chain" id="PRO_5014568089" evidence="1">
    <location>
        <begin position="23"/>
        <end position="125"/>
    </location>
</feature>
<organism>
    <name type="scientific">Ixodes scapularis</name>
    <name type="common">Black-legged tick</name>
    <name type="synonym">Deer tick</name>
    <dbReference type="NCBI Taxonomy" id="6945"/>
    <lineage>
        <taxon>Eukaryota</taxon>
        <taxon>Metazoa</taxon>
        <taxon>Ecdysozoa</taxon>
        <taxon>Arthropoda</taxon>
        <taxon>Chelicerata</taxon>
        <taxon>Arachnida</taxon>
        <taxon>Acari</taxon>
        <taxon>Parasitiformes</taxon>
        <taxon>Ixodida</taxon>
        <taxon>Ixodoidea</taxon>
        <taxon>Ixodidae</taxon>
        <taxon>Ixodinae</taxon>
        <taxon>Ixodes</taxon>
    </lineage>
</organism>
<dbReference type="VEuPathDB" id="VectorBase:ISCI005533"/>
<feature type="signal peptide" evidence="1">
    <location>
        <begin position="1"/>
        <end position="22"/>
    </location>
</feature>
<keyword evidence="4" id="KW-1185">Reference proteome</keyword>
<dbReference type="PaxDb" id="6945-B7PQF6"/>
<evidence type="ECO:0000313" key="4">
    <source>
        <dbReference type="Proteomes" id="UP000001555"/>
    </source>
</evidence>
<dbReference type="Proteomes" id="UP000001555">
    <property type="component" value="Unassembled WGS sequence"/>
</dbReference>
<dbReference type="EMBL" id="ABJB010450067">
    <property type="status" value="NOT_ANNOTATED_CDS"/>
    <property type="molecule type" value="Genomic_DNA"/>
</dbReference>
<dbReference type="EnsemblMetazoa" id="ISCW005533-RA">
    <property type="protein sequence ID" value="ISCW005533-PA"/>
    <property type="gene ID" value="ISCW005533"/>
</dbReference>
<accession>B7PQF6</accession>
<evidence type="ECO:0000256" key="1">
    <source>
        <dbReference type="SAM" id="SignalP"/>
    </source>
</evidence>
<dbReference type="EMBL" id="ABJB010702037">
    <property type="status" value="NOT_ANNOTATED_CDS"/>
    <property type="molecule type" value="Genomic_DNA"/>
</dbReference>
<dbReference type="AlphaFoldDB" id="B7PQF6"/>
<dbReference type="VEuPathDB" id="VectorBase:ISCW005533"/>
<sequence length="125" mass="14422">MKVSVRSIDLVFVTLLWTSAGALVSPECEQSPITEFNLNKMIDCGHNGQSWSIWKVPGEEPYCLGDVIDKADDGKYLCYALVTRYVTYKNTWTSEEKEQLKVKAENIEQLRFLRDYTFNCVKDRV</sequence>
<reference evidence="3" key="2">
    <citation type="submission" date="2020-05" db="UniProtKB">
        <authorList>
            <consortium name="EnsemblMetazoa"/>
        </authorList>
    </citation>
    <scope>IDENTIFICATION</scope>
    <source>
        <strain evidence="3">wikel</strain>
    </source>
</reference>
<keyword evidence="1" id="KW-0732">Signal</keyword>
<dbReference type="VEuPathDB" id="VectorBase:ISCP_003788"/>
<evidence type="ECO:0000313" key="2">
    <source>
        <dbReference type="EMBL" id="EEC08828.1"/>
    </source>
</evidence>
<evidence type="ECO:0000313" key="3">
    <source>
        <dbReference type="EnsemblMetazoa" id="ISCW005533-PA"/>
    </source>
</evidence>
<reference evidence="2 4" key="1">
    <citation type="submission" date="2008-03" db="EMBL/GenBank/DDBJ databases">
        <title>Annotation of Ixodes scapularis.</title>
        <authorList>
            <consortium name="Ixodes scapularis Genome Project Consortium"/>
            <person name="Caler E."/>
            <person name="Hannick L.I."/>
            <person name="Bidwell S."/>
            <person name="Joardar V."/>
            <person name="Thiagarajan M."/>
            <person name="Amedeo P."/>
            <person name="Galinsky K.J."/>
            <person name="Schobel S."/>
            <person name="Inman J."/>
            <person name="Hostetler J."/>
            <person name="Miller J."/>
            <person name="Hammond M."/>
            <person name="Megy K."/>
            <person name="Lawson D."/>
            <person name="Kodira C."/>
            <person name="Sutton G."/>
            <person name="Meyer J."/>
            <person name="Hill C.A."/>
            <person name="Birren B."/>
            <person name="Nene V."/>
            <person name="Collins F."/>
            <person name="Alarcon-Chaidez F."/>
            <person name="Wikel S."/>
            <person name="Strausberg R."/>
        </authorList>
    </citation>
    <scope>NUCLEOTIDE SEQUENCE [LARGE SCALE GENOMIC DNA]</scope>
    <source>
        <strain evidence="4">Wikel</strain>
        <strain evidence="2">Wikel colony</strain>
    </source>
</reference>
<protein>
    <submittedName>
        <fullName evidence="2 3">Uncharacterized protein</fullName>
    </submittedName>
</protein>
<dbReference type="HOGENOM" id="CLU_1995112_0_0_1"/>
<dbReference type="OrthoDB" id="6475337at2759"/>
<name>B7PQF6_IXOSC</name>
<proteinExistence type="predicted"/>
<dbReference type="EMBL" id="ABJB010674222">
    <property type="status" value="NOT_ANNOTATED_CDS"/>
    <property type="molecule type" value="Genomic_DNA"/>
</dbReference>
<dbReference type="EMBL" id="DS764687">
    <property type="protein sequence ID" value="EEC08828.1"/>
    <property type="molecule type" value="Genomic_DNA"/>
</dbReference>